<dbReference type="RefSeq" id="WP_127012009.1">
    <property type="nucleotide sequence ID" value="NZ_CP031422.1"/>
</dbReference>
<accession>A0A3S9WIZ5</accession>
<evidence type="ECO:0008006" key="4">
    <source>
        <dbReference type="Google" id="ProtNLM"/>
    </source>
</evidence>
<evidence type="ECO:0000256" key="1">
    <source>
        <dbReference type="SAM" id="MobiDB-lite"/>
    </source>
</evidence>
<dbReference type="EMBL" id="CP031422">
    <property type="protein sequence ID" value="AZS40056.1"/>
    <property type="molecule type" value="Genomic_DNA"/>
</dbReference>
<evidence type="ECO:0000313" key="3">
    <source>
        <dbReference type="Proteomes" id="UP000274841"/>
    </source>
</evidence>
<organism evidence="2 3">
    <name type="scientific">Microbacterium oxydans</name>
    <dbReference type="NCBI Taxonomy" id="82380"/>
    <lineage>
        <taxon>Bacteria</taxon>
        <taxon>Bacillati</taxon>
        <taxon>Actinomycetota</taxon>
        <taxon>Actinomycetes</taxon>
        <taxon>Micrococcales</taxon>
        <taxon>Microbacteriaceae</taxon>
        <taxon>Microbacterium</taxon>
    </lineage>
</organism>
<dbReference type="KEGG" id="moy:CVS54_01378"/>
<dbReference type="AlphaFoldDB" id="A0A3S9WIZ5"/>
<feature type="region of interest" description="Disordered" evidence="1">
    <location>
        <begin position="60"/>
        <end position="108"/>
    </location>
</feature>
<reference evidence="2 3" key="1">
    <citation type="submission" date="2018-08" db="EMBL/GenBank/DDBJ databases">
        <title>Microbacterium oxydans strain HG3.</title>
        <authorList>
            <person name="ORTET P."/>
        </authorList>
    </citation>
    <scope>NUCLEOTIDE SEQUENCE [LARGE SCALE GENOMIC DNA]</scope>
    <source>
        <strain evidence="2 3">HG3</strain>
    </source>
</reference>
<dbReference type="Proteomes" id="UP000274841">
    <property type="component" value="Chromosome"/>
</dbReference>
<feature type="region of interest" description="Disordered" evidence="1">
    <location>
        <begin position="1"/>
        <end position="22"/>
    </location>
</feature>
<sequence length="108" mass="11810">MTTKHRSPEWSRTTRTVRAQARRAHAQGDVVVCWRCGQPLPVDAEDRLIFDVGHIDPNGGEGVDNAAPEHRSRSGLCVGNRAHGGRMGAAITNARKSTKTTFKPLPWA</sequence>
<evidence type="ECO:0000313" key="2">
    <source>
        <dbReference type="EMBL" id="AZS40056.1"/>
    </source>
</evidence>
<protein>
    <recommendedName>
        <fullName evidence="4">HNH endonuclease</fullName>
    </recommendedName>
</protein>
<name>A0A3S9WIZ5_9MICO</name>
<gene>
    <name evidence="2" type="ORF">CVS54_01378</name>
</gene>
<proteinExistence type="predicted"/>